<evidence type="ECO:0000313" key="4">
    <source>
        <dbReference type="Proteomes" id="UP000006055"/>
    </source>
</evidence>
<dbReference type="HOGENOM" id="CLU_115353_1_1_7"/>
<dbReference type="InterPro" id="IPR011335">
    <property type="entry name" value="Restrct_endonuc-II-like"/>
</dbReference>
<organism evidence="3 4">
    <name type="scientific">Desulfomonile tiedjei (strain ATCC 49306 / DSM 6799 / DCB-1)</name>
    <dbReference type="NCBI Taxonomy" id="706587"/>
    <lineage>
        <taxon>Bacteria</taxon>
        <taxon>Pseudomonadati</taxon>
        <taxon>Thermodesulfobacteriota</taxon>
        <taxon>Desulfomonilia</taxon>
        <taxon>Desulfomonilales</taxon>
        <taxon>Desulfomonilaceae</taxon>
        <taxon>Desulfomonile</taxon>
    </lineage>
</organism>
<dbReference type="Gene3D" id="3.40.1350.10">
    <property type="match status" value="1"/>
</dbReference>
<dbReference type="PATRIC" id="fig|706587.4.peg.1536"/>
<dbReference type="NCBIfam" id="TIGR00252">
    <property type="entry name" value="YraN family protein"/>
    <property type="match status" value="1"/>
</dbReference>
<protein>
    <recommendedName>
        <fullName evidence="2">UPF0102 protein Desti_1338</fullName>
    </recommendedName>
</protein>
<name>I4C3B0_DESTA</name>
<dbReference type="PANTHER" id="PTHR34039:SF1">
    <property type="entry name" value="UPF0102 PROTEIN YRAN"/>
    <property type="match status" value="1"/>
</dbReference>
<dbReference type="Proteomes" id="UP000006055">
    <property type="component" value="Chromosome"/>
</dbReference>
<sequence>MLDQNPPCPPFTKGGEKMSGIDCFESAAGMTKIPKQGILGKLLSREDKGSPTRRKGTKAEVLAAKHLQDIGYRILETNFECSLGEIDIIARQGSDLVFIEVRSRSLASSLSPVVSINRRKRNKVVQVAQAYLDRRYRQPPPCRFDVVLVTVGPPTEIEVIPDAFGAQFF</sequence>
<dbReference type="KEGG" id="dti:Desti_1338"/>
<dbReference type="STRING" id="706587.Desti_1338"/>
<dbReference type="EMBL" id="CP003360">
    <property type="protein sequence ID" value="AFM24051.1"/>
    <property type="molecule type" value="Genomic_DNA"/>
</dbReference>
<dbReference type="NCBIfam" id="NF009150">
    <property type="entry name" value="PRK12497.1-3"/>
    <property type="match status" value="1"/>
</dbReference>
<comment type="similarity">
    <text evidence="1 2">Belongs to the UPF0102 family.</text>
</comment>
<gene>
    <name evidence="3" type="ordered locus">Desti_1338</name>
</gene>
<dbReference type="PANTHER" id="PTHR34039">
    <property type="entry name" value="UPF0102 PROTEIN YRAN"/>
    <property type="match status" value="1"/>
</dbReference>
<dbReference type="AlphaFoldDB" id="I4C3B0"/>
<dbReference type="HAMAP" id="MF_00048">
    <property type="entry name" value="UPF0102"/>
    <property type="match status" value="1"/>
</dbReference>
<dbReference type="InterPro" id="IPR003509">
    <property type="entry name" value="UPF0102_YraN-like"/>
</dbReference>
<proteinExistence type="inferred from homology"/>
<evidence type="ECO:0000313" key="3">
    <source>
        <dbReference type="EMBL" id="AFM24051.1"/>
    </source>
</evidence>
<evidence type="ECO:0000256" key="2">
    <source>
        <dbReference type="HAMAP-Rule" id="MF_00048"/>
    </source>
</evidence>
<reference evidence="4" key="1">
    <citation type="submission" date="2012-06" db="EMBL/GenBank/DDBJ databases">
        <title>Complete sequence of chromosome of Desulfomonile tiedjei DSM 6799.</title>
        <authorList>
            <person name="Lucas S."/>
            <person name="Copeland A."/>
            <person name="Lapidus A."/>
            <person name="Glavina del Rio T."/>
            <person name="Dalin E."/>
            <person name="Tice H."/>
            <person name="Bruce D."/>
            <person name="Goodwin L."/>
            <person name="Pitluck S."/>
            <person name="Peters L."/>
            <person name="Ovchinnikova G."/>
            <person name="Zeytun A."/>
            <person name="Lu M."/>
            <person name="Kyrpides N."/>
            <person name="Mavromatis K."/>
            <person name="Ivanova N."/>
            <person name="Brettin T."/>
            <person name="Detter J.C."/>
            <person name="Han C."/>
            <person name="Larimer F."/>
            <person name="Land M."/>
            <person name="Hauser L."/>
            <person name="Markowitz V."/>
            <person name="Cheng J.-F."/>
            <person name="Hugenholtz P."/>
            <person name="Woyke T."/>
            <person name="Wu D."/>
            <person name="Spring S."/>
            <person name="Schroeder M."/>
            <person name="Brambilla E."/>
            <person name="Klenk H.-P."/>
            <person name="Eisen J.A."/>
        </authorList>
    </citation>
    <scope>NUCLEOTIDE SEQUENCE [LARGE SCALE GENOMIC DNA]</scope>
    <source>
        <strain evidence="4">ATCC 49306 / DSM 6799 / DCB-1</strain>
    </source>
</reference>
<evidence type="ECO:0000256" key="1">
    <source>
        <dbReference type="ARBA" id="ARBA00006738"/>
    </source>
</evidence>
<accession>I4C3B0</accession>
<dbReference type="SUPFAM" id="SSF52980">
    <property type="entry name" value="Restriction endonuclease-like"/>
    <property type="match status" value="1"/>
</dbReference>
<dbReference type="InterPro" id="IPR011856">
    <property type="entry name" value="tRNA_endonuc-like_dom_sf"/>
</dbReference>
<dbReference type="eggNOG" id="COG0792">
    <property type="taxonomic scope" value="Bacteria"/>
</dbReference>
<dbReference type="Pfam" id="PF02021">
    <property type="entry name" value="UPF0102"/>
    <property type="match status" value="1"/>
</dbReference>
<keyword evidence="4" id="KW-1185">Reference proteome</keyword>
<dbReference type="GO" id="GO:0003676">
    <property type="term" value="F:nucleic acid binding"/>
    <property type="evidence" value="ECO:0007669"/>
    <property type="project" value="InterPro"/>
</dbReference>